<name>A0AC35FZL5_9BILA</name>
<organism evidence="1 2">
    <name type="scientific">Panagrolaimus sp. PS1159</name>
    <dbReference type="NCBI Taxonomy" id="55785"/>
    <lineage>
        <taxon>Eukaryota</taxon>
        <taxon>Metazoa</taxon>
        <taxon>Ecdysozoa</taxon>
        <taxon>Nematoda</taxon>
        <taxon>Chromadorea</taxon>
        <taxon>Rhabditida</taxon>
        <taxon>Tylenchina</taxon>
        <taxon>Panagrolaimomorpha</taxon>
        <taxon>Panagrolaimoidea</taxon>
        <taxon>Panagrolaimidae</taxon>
        <taxon>Panagrolaimus</taxon>
    </lineage>
</organism>
<evidence type="ECO:0000313" key="2">
    <source>
        <dbReference type="WBParaSite" id="PS1159_v2.g22618.t1"/>
    </source>
</evidence>
<protein>
    <submittedName>
        <fullName evidence="2">CN hydrolase domain-containing protein</fullName>
    </submittedName>
</protein>
<dbReference type="Proteomes" id="UP000887580">
    <property type="component" value="Unplaced"/>
</dbReference>
<reference evidence="2" key="1">
    <citation type="submission" date="2022-11" db="UniProtKB">
        <authorList>
            <consortium name="WormBaseParasite"/>
        </authorList>
    </citation>
    <scope>IDENTIFICATION</scope>
</reference>
<dbReference type="WBParaSite" id="PS1159_v2.g22618.t1">
    <property type="protein sequence ID" value="PS1159_v2.g22618.t1"/>
    <property type="gene ID" value="PS1159_v2.g22618"/>
</dbReference>
<sequence>MKTEWDERIILPSLAPRLSKCSTINVMYILELTIDAKITLKLPIIIGTIPLLSGILARVKASRTNSNGNARIMMSKQASIGETPEQNESVVQVTITDEAGNIIEENDELGEEMESLLSSKKRVTAMYNKGVQIYLAPTVDDRDVWLATMRTIALEGRCFVISACQFLTSAAFPRGHSAHSKEEKVLISGDSCAVNPFGEIILQPNYTSETIATIECDLSDIIVQGKGVRI</sequence>
<proteinExistence type="predicted"/>
<evidence type="ECO:0000313" key="1">
    <source>
        <dbReference type="Proteomes" id="UP000887580"/>
    </source>
</evidence>
<accession>A0AC35FZL5</accession>